<keyword evidence="2" id="KW-1185">Reference proteome</keyword>
<reference evidence="1 2" key="1">
    <citation type="submission" date="2020-08" db="EMBL/GenBank/DDBJ databases">
        <title>Genome sequence of Diaphorobacter ruginosibacter DSM 27467T.</title>
        <authorList>
            <person name="Hyun D.-W."/>
            <person name="Bae J.-W."/>
        </authorList>
    </citation>
    <scope>NUCLEOTIDE SEQUENCE [LARGE SCALE GENOMIC DNA]</scope>
    <source>
        <strain evidence="1 2">DSM 27467</strain>
    </source>
</reference>
<evidence type="ECO:0000313" key="1">
    <source>
        <dbReference type="EMBL" id="QNN55553.1"/>
    </source>
</evidence>
<dbReference type="KEGG" id="drg:H9K76_12900"/>
<name>A0A7G9RIX8_9BURK</name>
<proteinExistence type="predicted"/>
<dbReference type="InterPro" id="IPR046155">
    <property type="entry name" value="DUF6157"/>
</dbReference>
<dbReference type="AlphaFoldDB" id="A0A7G9RIX8"/>
<dbReference type="EMBL" id="CP060714">
    <property type="protein sequence ID" value="QNN55553.1"/>
    <property type="molecule type" value="Genomic_DNA"/>
</dbReference>
<dbReference type="RefSeq" id="WP_187595826.1">
    <property type="nucleotide sequence ID" value="NZ_CP060714.1"/>
</dbReference>
<sequence length="133" mass="14530">MTTNYTETFITASADSTATAGTTPTKAGTVAQIQHALLLAHPYHFTSDDLLFEVHAIRNHIAQKDREQARAAFFAKSQACLRASPLVKQFGWGIHHDAKAKIAAYGVETDAYRSFCGSKELKTMAGMRSRRAG</sequence>
<accession>A0A7G9RIX8</accession>
<dbReference type="Proteomes" id="UP000515811">
    <property type="component" value="Chromosome"/>
</dbReference>
<gene>
    <name evidence="1" type="ORF">H9K76_12900</name>
</gene>
<protein>
    <submittedName>
        <fullName evidence="1">Uncharacterized protein</fullName>
    </submittedName>
</protein>
<dbReference type="Pfam" id="PF19654">
    <property type="entry name" value="DUF6157"/>
    <property type="match status" value="1"/>
</dbReference>
<evidence type="ECO:0000313" key="2">
    <source>
        <dbReference type="Proteomes" id="UP000515811"/>
    </source>
</evidence>
<organism evidence="1 2">
    <name type="scientific">Diaphorobacter ruginosibacter</name>
    <dbReference type="NCBI Taxonomy" id="1715720"/>
    <lineage>
        <taxon>Bacteria</taxon>
        <taxon>Pseudomonadati</taxon>
        <taxon>Pseudomonadota</taxon>
        <taxon>Betaproteobacteria</taxon>
        <taxon>Burkholderiales</taxon>
        <taxon>Comamonadaceae</taxon>
        <taxon>Diaphorobacter</taxon>
    </lineage>
</organism>